<dbReference type="PRINTS" id="PR00704">
    <property type="entry name" value="CALPAIN"/>
</dbReference>
<dbReference type="GO" id="GO:0004198">
    <property type="term" value="F:calcium-dependent cysteine-type endopeptidase activity"/>
    <property type="evidence" value="ECO:0007669"/>
    <property type="project" value="InterPro"/>
</dbReference>
<dbReference type="InterPro" id="IPR001300">
    <property type="entry name" value="Peptidase_C2_calpain_cat"/>
</dbReference>
<dbReference type="SUPFAM" id="SSF54001">
    <property type="entry name" value="Cysteine proteinases"/>
    <property type="match status" value="1"/>
</dbReference>
<dbReference type="SMART" id="SM00720">
    <property type="entry name" value="calpain_III"/>
    <property type="match status" value="1"/>
</dbReference>
<dbReference type="OrthoDB" id="167576at2759"/>
<evidence type="ECO:0000259" key="7">
    <source>
        <dbReference type="PROSITE" id="PS50203"/>
    </source>
</evidence>
<dbReference type="EMBL" id="OV651814">
    <property type="protein sequence ID" value="CAH1106225.1"/>
    <property type="molecule type" value="Genomic_DNA"/>
</dbReference>
<dbReference type="Pfam" id="PF04212">
    <property type="entry name" value="MIT"/>
    <property type="match status" value="1"/>
</dbReference>
<dbReference type="Pfam" id="PF00648">
    <property type="entry name" value="Peptidase_C2"/>
    <property type="match status" value="1"/>
</dbReference>
<name>A0A9P0CUT1_9CUCU</name>
<keyword evidence="2 6" id="KW-0645">Protease</keyword>
<dbReference type="Gene3D" id="1.20.58.80">
    <property type="entry name" value="Phosphotransferase system, lactose/cellobiose-type IIA subunit"/>
    <property type="match status" value="2"/>
</dbReference>
<evidence type="ECO:0000256" key="5">
    <source>
        <dbReference type="PIRSR" id="PIRSR622684-1"/>
    </source>
</evidence>
<dbReference type="Gene3D" id="3.90.70.10">
    <property type="entry name" value="Cysteine proteinases"/>
    <property type="match status" value="1"/>
</dbReference>
<dbReference type="SUPFAM" id="SSF116846">
    <property type="entry name" value="MIT domain"/>
    <property type="match status" value="2"/>
</dbReference>
<feature type="active site" evidence="5 6">
    <location>
        <position position="473"/>
    </location>
</feature>
<keyword evidence="9" id="KW-1185">Reference proteome</keyword>
<dbReference type="AlphaFoldDB" id="A0A9P0CUT1"/>
<evidence type="ECO:0000256" key="4">
    <source>
        <dbReference type="ARBA" id="ARBA00022807"/>
    </source>
</evidence>
<keyword evidence="3 6" id="KW-0378">Hydrolase</keyword>
<feature type="domain" description="Calpain catalytic" evidence="7">
    <location>
        <begin position="232"/>
        <end position="535"/>
    </location>
</feature>
<sequence>MSSSDILLDNAIEAAKKAVQFDQQGEPNISAYYYESASHLLHQVLSLIEDPNKSESLKEKAIQYKSRADELQNKVPLESKIIDEDTNTSRLKQCHFLLNQAIDEDEAGDKEDAIELYAKAIEYITKFPDLMQGDLKSLTLQALDRAEELKGIKKEITPPVSSPDTSPTKPIQQQFTTNIISQPRKVHNVSSTSDGSGYTDEEKFVLLHTSKINGRDYVPFMSIDLSERFQYSIPFSDKDGHLMLAPKQRRDFYKFVRPEELCEEPCIVYGSYPNYLSIKQTVISDCSFVASLAVSASYENRFGRKLVTAIIYPQTKDKRPLYNPFGKYMIKLHINGIPRKVIIDDSLPIDKYGRLLCSYSANKNEFWISLLEKAYMKVMGGYDFPGSNSNIDLHALTGWIPERASIKNNPEFNKDALFQKIESRLAKGDVLVTVATGELSDIEAQRSGLVPTHAYAVMDVQTVDGVRLFKLKNPWSHLRWRGNYSELDTRRWTHELQRRLNFDPSSAAQFDNGVFWIDYDSLLSFYDVFYMNWNPDLFGHTYCIHQSWNAGTGPVKDLYTISSNPQFSLDIPGDTVGAVWLLLTRHITDIDDFKDNKEYITLFVYKGGRKVYYPFDPPPFIDGVKINSPHYLCKIILKPGSSRKYTVVVSQYEKSNTIYYSLRAYATLPFTLAKIIDPYKYEQQITGEWAGLSAGGCPNHPMTYPNNPKFVIDIDSDSNILIELKGPKQYQMGVEVLIQQVKDETVTAPFRSTSSGSYRSGYVVLDLPVIPAGILRIIPSTFKPQQEGPFILNVKSSSKFKFFKA</sequence>
<feature type="active site" evidence="5 6">
    <location>
        <position position="453"/>
    </location>
</feature>
<dbReference type="Gene3D" id="2.60.120.380">
    <property type="match status" value="2"/>
</dbReference>
<evidence type="ECO:0000256" key="3">
    <source>
        <dbReference type="ARBA" id="ARBA00022801"/>
    </source>
</evidence>
<evidence type="ECO:0000313" key="9">
    <source>
        <dbReference type="Proteomes" id="UP001153636"/>
    </source>
</evidence>
<protein>
    <recommendedName>
        <fullName evidence="7">Calpain catalytic domain-containing protein</fullName>
    </recommendedName>
</protein>
<dbReference type="InterPro" id="IPR036213">
    <property type="entry name" value="Calpain_III_sf"/>
</dbReference>
<dbReference type="InterPro" id="IPR022682">
    <property type="entry name" value="Calpain_domain_III"/>
</dbReference>
<reference evidence="8" key="1">
    <citation type="submission" date="2022-01" db="EMBL/GenBank/DDBJ databases">
        <authorList>
            <person name="King R."/>
        </authorList>
    </citation>
    <scope>NUCLEOTIDE SEQUENCE</scope>
</reference>
<keyword evidence="4 6" id="KW-0788">Thiol protease</keyword>
<dbReference type="Pfam" id="PF01067">
    <property type="entry name" value="Calpain_III"/>
    <property type="match status" value="1"/>
</dbReference>
<dbReference type="SUPFAM" id="SSF49758">
    <property type="entry name" value="Calpain large subunit, middle domain (domain III)"/>
    <property type="match status" value="2"/>
</dbReference>
<gene>
    <name evidence="8" type="ORF">PSYICH_LOCUS6976</name>
</gene>
<dbReference type="PANTHER" id="PTHR46143:SF1">
    <property type="entry name" value="CALPAIN-7"/>
    <property type="match status" value="1"/>
</dbReference>
<dbReference type="Proteomes" id="UP001153636">
    <property type="component" value="Chromosome 2"/>
</dbReference>
<dbReference type="InterPro" id="IPR038765">
    <property type="entry name" value="Papain-like_cys_pep_sf"/>
</dbReference>
<evidence type="ECO:0000256" key="2">
    <source>
        <dbReference type="ARBA" id="ARBA00022670"/>
    </source>
</evidence>
<dbReference type="InterPro" id="IPR036181">
    <property type="entry name" value="MIT_dom_sf"/>
</dbReference>
<dbReference type="PROSITE" id="PS50203">
    <property type="entry name" value="CALPAIN_CAT"/>
    <property type="match status" value="1"/>
</dbReference>
<feature type="active site" evidence="5 6">
    <location>
        <position position="286"/>
    </location>
</feature>
<comment type="similarity">
    <text evidence="1">Belongs to the peptidase C2 family.</text>
</comment>
<dbReference type="InterPro" id="IPR022683">
    <property type="entry name" value="Calpain_III"/>
</dbReference>
<dbReference type="InterPro" id="IPR022684">
    <property type="entry name" value="Calpain_cysteine_protease"/>
</dbReference>
<dbReference type="InterPro" id="IPR051297">
    <property type="entry name" value="PalB/RIM13"/>
</dbReference>
<dbReference type="PANTHER" id="PTHR46143">
    <property type="entry name" value="CALPAIN-7"/>
    <property type="match status" value="1"/>
</dbReference>
<proteinExistence type="inferred from homology"/>
<accession>A0A9P0CUT1</accession>
<dbReference type="GO" id="GO:0006508">
    <property type="term" value="P:proteolysis"/>
    <property type="evidence" value="ECO:0007669"/>
    <property type="project" value="UniProtKB-KW"/>
</dbReference>
<dbReference type="CDD" id="cd00044">
    <property type="entry name" value="CysPc"/>
    <property type="match status" value="1"/>
</dbReference>
<evidence type="ECO:0000256" key="1">
    <source>
        <dbReference type="ARBA" id="ARBA00007623"/>
    </source>
</evidence>
<dbReference type="SMART" id="SM00745">
    <property type="entry name" value="MIT"/>
    <property type="match status" value="2"/>
</dbReference>
<evidence type="ECO:0000256" key="6">
    <source>
        <dbReference type="PROSITE-ProRule" id="PRU00239"/>
    </source>
</evidence>
<evidence type="ECO:0000313" key="8">
    <source>
        <dbReference type="EMBL" id="CAH1106225.1"/>
    </source>
</evidence>
<organism evidence="8 9">
    <name type="scientific">Psylliodes chrysocephalus</name>
    <dbReference type="NCBI Taxonomy" id="3402493"/>
    <lineage>
        <taxon>Eukaryota</taxon>
        <taxon>Metazoa</taxon>
        <taxon>Ecdysozoa</taxon>
        <taxon>Arthropoda</taxon>
        <taxon>Hexapoda</taxon>
        <taxon>Insecta</taxon>
        <taxon>Pterygota</taxon>
        <taxon>Neoptera</taxon>
        <taxon>Endopterygota</taxon>
        <taxon>Coleoptera</taxon>
        <taxon>Polyphaga</taxon>
        <taxon>Cucujiformia</taxon>
        <taxon>Chrysomeloidea</taxon>
        <taxon>Chrysomelidae</taxon>
        <taxon>Galerucinae</taxon>
        <taxon>Alticini</taxon>
        <taxon>Psylliodes</taxon>
    </lineage>
</organism>
<dbReference type="InterPro" id="IPR007330">
    <property type="entry name" value="MIT_dom"/>
</dbReference>
<dbReference type="SMART" id="SM00230">
    <property type="entry name" value="CysPc"/>
    <property type="match status" value="1"/>
</dbReference>